<keyword evidence="4" id="KW-1185">Reference proteome</keyword>
<dbReference type="Proteomes" id="UP000001449">
    <property type="component" value="Chromosome 7"/>
</dbReference>
<feature type="chain" id="PRO_5002841394" evidence="2">
    <location>
        <begin position="21"/>
        <end position="196"/>
    </location>
</feature>
<keyword evidence="2" id="KW-0732">Signal</keyword>
<accession>B5YN88</accession>
<sequence length="196" mass="21470">MSLCVAMVTCLLGLNNGVTAFQSGTHHLMPNHFSASTTSLSAIGDLSEGKLSHRRNVPYYHRSVPTCIKNSVPNSRLVVQVEEPQHAIEPEQSQLESQIRENYALSIEMDELKTWKEQAECTIQNQNEKLNRAYGEIALLREEVVKGTKAIDALGRALSNATTDVAVEAANSATIHSLQVKLAEVTAELEHYKGSG</sequence>
<evidence type="ECO:0000256" key="2">
    <source>
        <dbReference type="SAM" id="SignalP"/>
    </source>
</evidence>
<dbReference type="HOGENOM" id="CLU_1392718_0_0_1"/>
<dbReference type="RefSeq" id="XP_002295874.1">
    <property type="nucleotide sequence ID" value="XM_002295838.1"/>
</dbReference>
<dbReference type="AlphaFoldDB" id="B5YN88"/>
<evidence type="ECO:0000313" key="3">
    <source>
        <dbReference type="EMBL" id="ACI64591.1"/>
    </source>
</evidence>
<reference evidence="3 4" key="2">
    <citation type="journal article" date="2008" name="Nature">
        <title>The Phaeodactylum genome reveals the evolutionary history of diatom genomes.</title>
        <authorList>
            <person name="Bowler C."/>
            <person name="Allen A.E."/>
            <person name="Badger J.H."/>
            <person name="Grimwood J."/>
            <person name="Jabbari K."/>
            <person name="Kuo A."/>
            <person name="Maheswari U."/>
            <person name="Martens C."/>
            <person name="Maumus F."/>
            <person name="Otillar R.P."/>
            <person name="Rayko E."/>
            <person name="Salamov A."/>
            <person name="Vandepoele K."/>
            <person name="Beszteri B."/>
            <person name="Gruber A."/>
            <person name="Heijde M."/>
            <person name="Katinka M."/>
            <person name="Mock T."/>
            <person name="Valentin K."/>
            <person name="Verret F."/>
            <person name="Berges J.A."/>
            <person name="Brownlee C."/>
            <person name="Cadoret J.P."/>
            <person name="Chiovitti A."/>
            <person name="Choi C.J."/>
            <person name="Coesel S."/>
            <person name="De Martino A."/>
            <person name="Detter J.C."/>
            <person name="Durkin C."/>
            <person name="Falciatore A."/>
            <person name="Fournet J."/>
            <person name="Haruta M."/>
            <person name="Huysman M.J."/>
            <person name="Jenkins B.D."/>
            <person name="Jiroutova K."/>
            <person name="Jorgensen R.E."/>
            <person name="Joubert Y."/>
            <person name="Kaplan A."/>
            <person name="Kroger N."/>
            <person name="Kroth P.G."/>
            <person name="La Roche J."/>
            <person name="Lindquist E."/>
            <person name="Lommer M."/>
            <person name="Martin-Jezequel V."/>
            <person name="Lopez P.J."/>
            <person name="Lucas S."/>
            <person name="Mangogna M."/>
            <person name="McGinnis K."/>
            <person name="Medlin L.K."/>
            <person name="Montsant A."/>
            <person name="Oudot-Le Secq M.P."/>
            <person name="Napoli C."/>
            <person name="Obornik M."/>
            <person name="Parker M.S."/>
            <person name="Petit J.L."/>
            <person name="Porcel B.M."/>
            <person name="Poulsen N."/>
            <person name="Robison M."/>
            <person name="Rychlewski L."/>
            <person name="Rynearson T.A."/>
            <person name="Schmutz J."/>
            <person name="Shapiro H."/>
            <person name="Siaut M."/>
            <person name="Stanley M."/>
            <person name="Sussman M.R."/>
            <person name="Taylor A.R."/>
            <person name="Vardi A."/>
            <person name="von Dassow P."/>
            <person name="Vyverman W."/>
            <person name="Willis A."/>
            <person name="Wyrwicz L.S."/>
            <person name="Rokhsar D.S."/>
            <person name="Weissenbach J."/>
            <person name="Armbrust E.V."/>
            <person name="Green B.R."/>
            <person name="Van de Peer Y."/>
            <person name="Grigoriev I.V."/>
        </authorList>
    </citation>
    <scope>NUCLEOTIDE SEQUENCE [LARGE SCALE GENOMIC DNA]</scope>
    <source>
        <strain evidence="3 4">CCMP1335</strain>
    </source>
</reference>
<name>B5YN88_THAPS</name>
<proteinExistence type="predicted"/>
<keyword evidence="1" id="KW-0175">Coiled coil</keyword>
<feature type="signal peptide" evidence="2">
    <location>
        <begin position="1"/>
        <end position="20"/>
    </location>
</feature>
<dbReference type="GeneID" id="7447084"/>
<feature type="coiled-coil region" evidence="1">
    <location>
        <begin position="109"/>
        <end position="143"/>
    </location>
</feature>
<organism evidence="3 4">
    <name type="scientific">Thalassiosira pseudonana</name>
    <name type="common">Marine diatom</name>
    <name type="synonym">Cyclotella nana</name>
    <dbReference type="NCBI Taxonomy" id="35128"/>
    <lineage>
        <taxon>Eukaryota</taxon>
        <taxon>Sar</taxon>
        <taxon>Stramenopiles</taxon>
        <taxon>Ochrophyta</taxon>
        <taxon>Bacillariophyta</taxon>
        <taxon>Coscinodiscophyceae</taxon>
        <taxon>Thalassiosirophycidae</taxon>
        <taxon>Thalassiosirales</taxon>
        <taxon>Thalassiosiraceae</taxon>
        <taxon>Thalassiosira</taxon>
    </lineage>
</organism>
<dbReference type="PaxDb" id="35128-Thaps7060"/>
<dbReference type="EMBL" id="CP001160">
    <property type="protein sequence ID" value="ACI64591.1"/>
    <property type="molecule type" value="Genomic_DNA"/>
</dbReference>
<gene>
    <name evidence="3" type="ORF">THAPS_7060</name>
</gene>
<dbReference type="Pfam" id="PF25194">
    <property type="entry name" value="DPC3"/>
    <property type="match status" value="1"/>
</dbReference>
<dbReference type="InParanoid" id="B5YN88"/>
<dbReference type="SMR" id="B5YN88"/>
<evidence type="ECO:0000256" key="1">
    <source>
        <dbReference type="SAM" id="Coils"/>
    </source>
</evidence>
<evidence type="ECO:0000313" key="4">
    <source>
        <dbReference type="Proteomes" id="UP000001449"/>
    </source>
</evidence>
<reference evidence="3 4" key="1">
    <citation type="journal article" date="2004" name="Science">
        <title>The genome of the diatom Thalassiosira pseudonana: ecology, evolution, and metabolism.</title>
        <authorList>
            <person name="Armbrust E.V."/>
            <person name="Berges J.A."/>
            <person name="Bowler C."/>
            <person name="Green B.R."/>
            <person name="Martinez D."/>
            <person name="Putnam N.H."/>
            <person name="Zhou S."/>
            <person name="Allen A.E."/>
            <person name="Apt K.E."/>
            <person name="Bechner M."/>
            <person name="Brzezinski M.A."/>
            <person name="Chaal B.K."/>
            <person name="Chiovitti A."/>
            <person name="Davis A.K."/>
            <person name="Demarest M.S."/>
            <person name="Detter J.C."/>
            <person name="Glavina T."/>
            <person name="Goodstein D."/>
            <person name="Hadi M.Z."/>
            <person name="Hellsten U."/>
            <person name="Hildebrand M."/>
            <person name="Jenkins B.D."/>
            <person name="Jurka J."/>
            <person name="Kapitonov V.V."/>
            <person name="Kroger N."/>
            <person name="Lau W.W."/>
            <person name="Lane T.W."/>
            <person name="Larimer F.W."/>
            <person name="Lippmeier J.C."/>
            <person name="Lucas S."/>
            <person name="Medina M."/>
            <person name="Montsant A."/>
            <person name="Obornik M."/>
            <person name="Parker M.S."/>
            <person name="Palenik B."/>
            <person name="Pazour G.J."/>
            <person name="Richardson P.M."/>
            <person name="Rynearson T.A."/>
            <person name="Saito M.A."/>
            <person name="Schwartz D.C."/>
            <person name="Thamatrakoln K."/>
            <person name="Valentin K."/>
            <person name="Vardi A."/>
            <person name="Wilkerson F.P."/>
            <person name="Rokhsar D.S."/>
        </authorList>
    </citation>
    <scope>NUCLEOTIDE SEQUENCE [LARGE SCALE GENOMIC DNA]</scope>
    <source>
        <strain evidence="3 4">CCMP1335</strain>
    </source>
</reference>
<dbReference type="InterPro" id="IPR057487">
    <property type="entry name" value="DPC3"/>
</dbReference>
<protein>
    <submittedName>
        <fullName evidence="3">Uncharacterized protein</fullName>
    </submittedName>
</protein>
<dbReference type="KEGG" id="tps:THAPS_7060"/>